<keyword evidence="9" id="KW-0067">ATP-binding</keyword>
<dbReference type="Gene3D" id="3.30.565.10">
    <property type="entry name" value="Histidine kinase-like ATPase, C-terminal domain"/>
    <property type="match status" value="1"/>
</dbReference>
<dbReference type="InterPro" id="IPR003661">
    <property type="entry name" value="HisK_dim/P_dom"/>
</dbReference>
<gene>
    <name evidence="15" type="ORF">DX130_11335</name>
</gene>
<dbReference type="SUPFAM" id="SSF47384">
    <property type="entry name" value="Homodimeric domain of signal transducing histidine kinase"/>
    <property type="match status" value="1"/>
</dbReference>
<evidence type="ECO:0000256" key="6">
    <source>
        <dbReference type="ARBA" id="ARBA00022692"/>
    </source>
</evidence>
<evidence type="ECO:0000256" key="3">
    <source>
        <dbReference type="ARBA" id="ARBA00012438"/>
    </source>
</evidence>
<keyword evidence="6 13" id="KW-0812">Transmembrane</keyword>
<keyword evidence="7" id="KW-0547">Nucleotide-binding</keyword>
<evidence type="ECO:0000259" key="14">
    <source>
        <dbReference type="PROSITE" id="PS50109"/>
    </source>
</evidence>
<comment type="catalytic activity">
    <reaction evidence="1">
        <text>ATP + protein L-histidine = ADP + protein N-phospho-L-histidine.</text>
        <dbReference type="EC" id="2.7.13.3"/>
    </reaction>
</comment>
<keyword evidence="12 13" id="KW-0472">Membrane</keyword>
<proteinExistence type="predicted"/>
<feature type="transmembrane region" description="Helical" evidence="13">
    <location>
        <begin position="155"/>
        <end position="177"/>
    </location>
</feature>
<dbReference type="Pfam" id="PF02518">
    <property type="entry name" value="HATPase_c"/>
    <property type="match status" value="1"/>
</dbReference>
<dbReference type="PROSITE" id="PS50109">
    <property type="entry name" value="HIS_KIN"/>
    <property type="match status" value="1"/>
</dbReference>
<evidence type="ECO:0000256" key="9">
    <source>
        <dbReference type="ARBA" id="ARBA00022840"/>
    </source>
</evidence>
<dbReference type="InterPro" id="IPR005467">
    <property type="entry name" value="His_kinase_dom"/>
</dbReference>
<dbReference type="GO" id="GO:0000155">
    <property type="term" value="F:phosphorelay sensor kinase activity"/>
    <property type="evidence" value="ECO:0007669"/>
    <property type="project" value="InterPro"/>
</dbReference>
<dbReference type="Gene3D" id="1.10.287.130">
    <property type="match status" value="1"/>
</dbReference>
<dbReference type="InterPro" id="IPR050428">
    <property type="entry name" value="TCS_sensor_his_kinase"/>
</dbReference>
<evidence type="ECO:0000256" key="8">
    <source>
        <dbReference type="ARBA" id="ARBA00022777"/>
    </source>
</evidence>
<reference evidence="15 16" key="1">
    <citation type="submission" date="2018-08" db="EMBL/GenBank/DDBJ databases">
        <title>Paenibacillus sp. M4BSY-1, whole genome shotgun sequence.</title>
        <authorList>
            <person name="Tuo L."/>
        </authorList>
    </citation>
    <scope>NUCLEOTIDE SEQUENCE [LARGE SCALE GENOMIC DNA]</scope>
    <source>
        <strain evidence="15 16">M4BSY-1</strain>
    </source>
</reference>
<evidence type="ECO:0000313" key="16">
    <source>
        <dbReference type="Proteomes" id="UP000261905"/>
    </source>
</evidence>
<comment type="subcellular location">
    <subcellularLocation>
        <location evidence="2">Membrane</location>
    </subcellularLocation>
</comment>
<evidence type="ECO:0000256" key="13">
    <source>
        <dbReference type="SAM" id="Phobius"/>
    </source>
</evidence>
<dbReference type="EMBL" id="QUBQ01000001">
    <property type="protein sequence ID" value="REK77555.1"/>
    <property type="molecule type" value="Genomic_DNA"/>
</dbReference>
<keyword evidence="4" id="KW-0597">Phosphoprotein</keyword>
<evidence type="ECO:0000256" key="4">
    <source>
        <dbReference type="ARBA" id="ARBA00022553"/>
    </source>
</evidence>
<dbReference type="PANTHER" id="PTHR45436:SF5">
    <property type="entry name" value="SENSOR HISTIDINE KINASE TRCS"/>
    <property type="match status" value="1"/>
</dbReference>
<keyword evidence="16" id="KW-1185">Reference proteome</keyword>
<dbReference type="SMART" id="SM00387">
    <property type="entry name" value="HATPase_c"/>
    <property type="match status" value="1"/>
</dbReference>
<evidence type="ECO:0000256" key="1">
    <source>
        <dbReference type="ARBA" id="ARBA00000085"/>
    </source>
</evidence>
<dbReference type="PRINTS" id="PR00344">
    <property type="entry name" value="BCTRLSENSOR"/>
</dbReference>
<evidence type="ECO:0000256" key="7">
    <source>
        <dbReference type="ARBA" id="ARBA00022741"/>
    </source>
</evidence>
<protein>
    <recommendedName>
        <fullName evidence="3">histidine kinase</fullName>
        <ecNumber evidence="3">2.7.13.3</ecNumber>
    </recommendedName>
</protein>
<dbReference type="PANTHER" id="PTHR45436">
    <property type="entry name" value="SENSOR HISTIDINE KINASE YKOH"/>
    <property type="match status" value="1"/>
</dbReference>
<dbReference type="InterPro" id="IPR003594">
    <property type="entry name" value="HATPase_dom"/>
</dbReference>
<keyword evidence="8 15" id="KW-0418">Kinase</keyword>
<comment type="caution">
    <text evidence="15">The sequence shown here is derived from an EMBL/GenBank/DDBJ whole genome shotgun (WGS) entry which is preliminary data.</text>
</comment>
<evidence type="ECO:0000256" key="5">
    <source>
        <dbReference type="ARBA" id="ARBA00022679"/>
    </source>
</evidence>
<dbReference type="FunFam" id="1.10.287.130:FF:000001">
    <property type="entry name" value="Two-component sensor histidine kinase"/>
    <property type="match status" value="1"/>
</dbReference>
<dbReference type="AlphaFoldDB" id="A0A371PNP5"/>
<dbReference type="SUPFAM" id="SSF55874">
    <property type="entry name" value="ATPase domain of HSP90 chaperone/DNA topoisomerase II/histidine kinase"/>
    <property type="match status" value="1"/>
</dbReference>
<organism evidence="15 16">
    <name type="scientific">Paenibacillus paeoniae</name>
    <dbReference type="NCBI Taxonomy" id="2292705"/>
    <lineage>
        <taxon>Bacteria</taxon>
        <taxon>Bacillati</taxon>
        <taxon>Bacillota</taxon>
        <taxon>Bacilli</taxon>
        <taxon>Bacillales</taxon>
        <taxon>Paenibacillaceae</taxon>
        <taxon>Paenibacillus</taxon>
    </lineage>
</organism>
<keyword evidence="5" id="KW-0808">Transferase</keyword>
<dbReference type="SMART" id="SM00388">
    <property type="entry name" value="HisKA"/>
    <property type="match status" value="1"/>
</dbReference>
<dbReference type="GO" id="GO:0005524">
    <property type="term" value="F:ATP binding"/>
    <property type="evidence" value="ECO:0007669"/>
    <property type="project" value="UniProtKB-KW"/>
</dbReference>
<feature type="transmembrane region" description="Helical" evidence="13">
    <location>
        <begin position="6"/>
        <end position="30"/>
    </location>
</feature>
<evidence type="ECO:0000256" key="10">
    <source>
        <dbReference type="ARBA" id="ARBA00022989"/>
    </source>
</evidence>
<dbReference type="InterPro" id="IPR004358">
    <property type="entry name" value="Sig_transdc_His_kin-like_C"/>
</dbReference>
<dbReference type="EC" id="2.7.13.3" evidence="3"/>
<dbReference type="InterPro" id="IPR036097">
    <property type="entry name" value="HisK_dim/P_sf"/>
</dbReference>
<dbReference type="Pfam" id="PF00512">
    <property type="entry name" value="HisKA"/>
    <property type="match status" value="1"/>
</dbReference>
<accession>A0A371PNP5</accession>
<dbReference type="GO" id="GO:0005886">
    <property type="term" value="C:plasma membrane"/>
    <property type="evidence" value="ECO:0007669"/>
    <property type="project" value="TreeGrafter"/>
</dbReference>
<dbReference type="CDD" id="cd00082">
    <property type="entry name" value="HisKA"/>
    <property type="match status" value="1"/>
</dbReference>
<evidence type="ECO:0000256" key="11">
    <source>
        <dbReference type="ARBA" id="ARBA00023012"/>
    </source>
</evidence>
<keyword evidence="11" id="KW-0902">Two-component regulatory system</keyword>
<evidence type="ECO:0000313" key="15">
    <source>
        <dbReference type="EMBL" id="REK77555.1"/>
    </source>
</evidence>
<sequence length="451" mass="48601">MRLIHQINLAFGALLLIVLSLTGVIIHYVLMDHFVGKQRDDMTAIGAAIQQRMTVAPPVTLPADLKITAGVAIPVNGVEAIISDADGNVLSEYTPVHTAGKTQLVEAGSFTEATSLKEIWNGSDSRYLVDIQPIPQGKLTLITPMSQIKEIERALLERFLIVLCAAGILVYVASLIITKKLITPLIKLKSELKKVKSRQFADVQLIKAGGEIGVVAETVHELAVELDRYNRVQKQFIQNASHELKTPLMSIAGYAEGIKDGVFEGEGARKGLEVIISESGRLSKIVTEMTLLAKLDSEEDIFKAEPVTVEEIVTETVERINPLLLAQDIKLQVDYAEDKIAGLRILADKDKLLQALLNVVSNAARHARTEIRIKVGVVEGQIRISVEDDGSGIAESLIPQLFHRFVRGKDGDTGLGLAIARAIVERCGGSIAAGNGKAGGAVISIKLPSAA</sequence>
<dbReference type="Proteomes" id="UP000261905">
    <property type="component" value="Unassembled WGS sequence"/>
</dbReference>
<keyword evidence="10 13" id="KW-1133">Transmembrane helix</keyword>
<name>A0A371PNP5_9BACL</name>
<dbReference type="RefSeq" id="WP_116045235.1">
    <property type="nucleotide sequence ID" value="NZ_QUBQ01000001.1"/>
</dbReference>
<dbReference type="Gene3D" id="6.10.340.10">
    <property type="match status" value="1"/>
</dbReference>
<evidence type="ECO:0000256" key="2">
    <source>
        <dbReference type="ARBA" id="ARBA00004370"/>
    </source>
</evidence>
<evidence type="ECO:0000256" key="12">
    <source>
        <dbReference type="ARBA" id="ARBA00023136"/>
    </source>
</evidence>
<dbReference type="InterPro" id="IPR036890">
    <property type="entry name" value="HATPase_C_sf"/>
</dbReference>
<dbReference type="OrthoDB" id="9780718at2"/>
<feature type="domain" description="Histidine kinase" evidence="14">
    <location>
        <begin position="239"/>
        <end position="451"/>
    </location>
</feature>